<gene>
    <name evidence="1" type="ORF">J2X78_000709</name>
</gene>
<evidence type="ECO:0000313" key="1">
    <source>
        <dbReference type="EMBL" id="MDR6782157.1"/>
    </source>
</evidence>
<comment type="caution">
    <text evidence="1">The sequence shown here is derived from an EMBL/GenBank/DDBJ whole genome shotgun (WGS) entry which is preliminary data.</text>
</comment>
<protein>
    <submittedName>
        <fullName evidence="1">Uncharacterized protein</fullName>
    </submittedName>
</protein>
<name>A0ACC6KSH2_9SPHI</name>
<sequence length="772" mass="86379">MIRIDAEESENGNGSRSLKIETLHTDFAVIGGGMSGVCAAITAARQGLKVTLVQDRPVLGGNASSEVRLWILGATSHMGNNNRWSREGGLIDELLVENTYRNPEGNPVILDMILLDKVKQEPNITLLLNTAVYEVIKSKPEQIDGVKAFCSQNSTEYVINAPLFCDASGDGIVGFLSGAAFRMGAEPAEEFNEPMAPDASYGELLGHSLYFYTKDTGKPVRFTAPAFAMDVQKEIPRYRNFNAKEHGCKLWWVEHGGRMDTVHDTEQIKWELWKVIYGVWDYIKNSGKFPEAENYTLEWVGMVPGKRESRRFEGDYILSQSDLIEQKIHEDGVAYGGWSIDLHPADGVFSDRSPCNQWHSKGIFQIPYRSLYSRNIRNLFLAGRIISVSHVAFGATRVMATAAYVAQAAAVGAALCLKYKKLPAELYDENYIPVLQKELLKTGQYIPDVNFEDKDDLVGEARIQSSSNLSFKGFSRDNYLLKRLSIAAAQMLPVQPGRFPSFKALLKADAVTTVNVELRASSKYGGFTPDTVLAAKEVELQPREQEVSIDFDVVIDKQQYVFVCFLINEKVQLAYSNERVTGILSVFNGVNKAVSNNGKQVAPEGSGVESFEFWCPQRRPEGQNIALQFQEVVHAFTADQLRNGADRPTLQPNAWVAEPADPAPTVEVSWEEARSIDRIDLVFDTDTDHPMESVLMTHPETVMPFCVRNYHIEDEQGRVIYQKKDNYHTRNEILFESPVETKKLKVILEHPSGDVPASLFSLRCYSLNHTKS</sequence>
<dbReference type="EMBL" id="JAVDTF010000001">
    <property type="protein sequence ID" value="MDR6782157.1"/>
    <property type="molecule type" value="Genomic_DNA"/>
</dbReference>
<organism evidence="1 2">
    <name type="scientific">Pedobacter africanus</name>
    <dbReference type="NCBI Taxonomy" id="151894"/>
    <lineage>
        <taxon>Bacteria</taxon>
        <taxon>Pseudomonadati</taxon>
        <taxon>Bacteroidota</taxon>
        <taxon>Sphingobacteriia</taxon>
        <taxon>Sphingobacteriales</taxon>
        <taxon>Sphingobacteriaceae</taxon>
        <taxon>Pedobacter</taxon>
    </lineage>
</organism>
<dbReference type="Proteomes" id="UP001246858">
    <property type="component" value="Unassembled WGS sequence"/>
</dbReference>
<proteinExistence type="predicted"/>
<accession>A0ACC6KSH2</accession>
<evidence type="ECO:0000313" key="2">
    <source>
        <dbReference type="Proteomes" id="UP001246858"/>
    </source>
</evidence>
<reference evidence="1" key="1">
    <citation type="submission" date="2023-07" db="EMBL/GenBank/DDBJ databases">
        <title>Sorghum-associated microbial communities from plants grown in Nebraska, USA.</title>
        <authorList>
            <person name="Schachtman D."/>
        </authorList>
    </citation>
    <scope>NUCLEOTIDE SEQUENCE</scope>
    <source>
        <strain evidence="1">2697</strain>
    </source>
</reference>
<keyword evidence="2" id="KW-1185">Reference proteome</keyword>